<dbReference type="PANTHER" id="PTHR43135:SF3">
    <property type="entry name" value="ALPHA-D-RIBOSE 1-METHYLPHOSPHONATE 5-TRIPHOSPHATE DIPHOSPHATASE"/>
    <property type="match status" value="1"/>
</dbReference>
<evidence type="ECO:0000313" key="2">
    <source>
        <dbReference type="EMBL" id="MFD1203341.1"/>
    </source>
</evidence>
<dbReference type="InterPro" id="IPR006680">
    <property type="entry name" value="Amidohydro-rel"/>
</dbReference>
<evidence type="ECO:0000313" key="3">
    <source>
        <dbReference type="Proteomes" id="UP001597181"/>
    </source>
</evidence>
<dbReference type="Gene3D" id="2.30.40.10">
    <property type="entry name" value="Urease, subunit C, domain 1"/>
    <property type="match status" value="1"/>
</dbReference>
<dbReference type="InterPro" id="IPR032466">
    <property type="entry name" value="Metal_Hydrolase"/>
</dbReference>
<dbReference type="Gene3D" id="3.20.20.140">
    <property type="entry name" value="Metal-dependent hydrolases"/>
    <property type="match status" value="1"/>
</dbReference>
<dbReference type="Pfam" id="PF01979">
    <property type="entry name" value="Amidohydro_1"/>
    <property type="match status" value="1"/>
</dbReference>
<dbReference type="InterPro" id="IPR057744">
    <property type="entry name" value="OTAase-like"/>
</dbReference>
<dbReference type="SUPFAM" id="SSF51556">
    <property type="entry name" value="Metallo-dependent hydrolases"/>
    <property type="match status" value="1"/>
</dbReference>
<gene>
    <name evidence="2" type="ORF">ACFQ3U_15700</name>
</gene>
<dbReference type="Proteomes" id="UP001597181">
    <property type="component" value="Unassembled WGS sequence"/>
</dbReference>
<proteinExistence type="predicted"/>
<dbReference type="RefSeq" id="WP_343960390.1">
    <property type="nucleotide sequence ID" value="NZ_BAAAKZ010000007.1"/>
</dbReference>
<dbReference type="CDD" id="cd01299">
    <property type="entry name" value="Met_dep_hydrolase_A"/>
    <property type="match status" value="1"/>
</dbReference>
<dbReference type="PANTHER" id="PTHR43135">
    <property type="entry name" value="ALPHA-D-RIBOSE 1-METHYLPHOSPHONATE 5-TRIPHOSPHATE DIPHOSPHATASE"/>
    <property type="match status" value="1"/>
</dbReference>
<accession>A0ABW3TRE1</accession>
<keyword evidence="3" id="KW-1185">Reference proteome</keyword>
<evidence type="ECO:0000259" key="1">
    <source>
        <dbReference type="Pfam" id="PF01979"/>
    </source>
</evidence>
<name>A0ABW3TRE1_9MICO</name>
<comment type="caution">
    <text evidence="2">The sequence shown here is derived from an EMBL/GenBank/DDBJ whole genome shotgun (WGS) entry which is preliminary data.</text>
</comment>
<organism evidence="2 3">
    <name type="scientific">Leucobacter albus</name>
    <dbReference type="NCBI Taxonomy" id="272210"/>
    <lineage>
        <taxon>Bacteria</taxon>
        <taxon>Bacillati</taxon>
        <taxon>Actinomycetota</taxon>
        <taxon>Actinomycetes</taxon>
        <taxon>Micrococcales</taxon>
        <taxon>Microbacteriaceae</taxon>
        <taxon>Leucobacter</taxon>
    </lineage>
</organism>
<protein>
    <submittedName>
        <fullName evidence="2">Amidohydrolase family protein</fullName>
    </submittedName>
</protein>
<reference evidence="3" key="1">
    <citation type="journal article" date="2019" name="Int. J. Syst. Evol. Microbiol.">
        <title>The Global Catalogue of Microorganisms (GCM) 10K type strain sequencing project: providing services to taxonomists for standard genome sequencing and annotation.</title>
        <authorList>
            <consortium name="The Broad Institute Genomics Platform"/>
            <consortium name="The Broad Institute Genome Sequencing Center for Infectious Disease"/>
            <person name="Wu L."/>
            <person name="Ma J."/>
        </authorList>
    </citation>
    <scope>NUCLEOTIDE SEQUENCE [LARGE SCALE GENOMIC DNA]</scope>
    <source>
        <strain evidence="3">CCUG 50213</strain>
    </source>
</reference>
<dbReference type="InterPro" id="IPR051781">
    <property type="entry name" value="Metallo-dep_Hydrolase"/>
</dbReference>
<dbReference type="EMBL" id="JBHTLY010000011">
    <property type="protein sequence ID" value="MFD1203341.1"/>
    <property type="molecule type" value="Genomic_DNA"/>
</dbReference>
<dbReference type="InterPro" id="IPR011059">
    <property type="entry name" value="Metal-dep_hydrolase_composite"/>
</dbReference>
<sequence length="415" mass="43655">MKLYTADRMLTQTESGDITNGAAVLVAKGRIAWAGRAADFPASNYPEALPTREFGDATLLPGLIDAHVHLGFDGGANPVQRMMAETDAEQLLLMVRSARELLSVGVTTARDLGARSYLDVTVRDAITAGVLQGPRLLTAGSPITTTGGHCWFMGGEADGAHEVRKLVRTHHRAGVDTLKIMATGGFMTAGSAPWFAQFEHDALAAAVDEAHRLNKQVAAHAHGVAGIERAIAVGVDTIEHCSFVHEDGSHALVPELADRLAAAQVAVSPTCNFRTVAMHEASGGQFTPPVAELHDRGVTIIASTDSGIDHTPHHAYVGALEAMHFFGMSRDAVLASATSVAASVLGLSHETGRIEAGLAADLLAVRGDPRNDLADLRQLELVLARGTEFVPDALSPLPEFDLAQSPMAAQFGGVR</sequence>
<feature type="domain" description="Amidohydrolase-related" evidence="1">
    <location>
        <begin position="58"/>
        <end position="375"/>
    </location>
</feature>
<dbReference type="SUPFAM" id="SSF51338">
    <property type="entry name" value="Composite domain of metallo-dependent hydrolases"/>
    <property type="match status" value="1"/>
</dbReference>